<dbReference type="AlphaFoldDB" id="A0A1Y1YMR4"/>
<feature type="transmembrane region" description="Helical" evidence="4">
    <location>
        <begin position="22"/>
        <end position="42"/>
    </location>
</feature>
<keyword evidence="1 4" id="KW-0812">Transmembrane</keyword>
<comment type="caution">
    <text evidence="5">The sequence shown here is derived from an EMBL/GenBank/DDBJ whole genome shotgun (WGS) entry which is preliminary data.</text>
</comment>
<evidence type="ECO:0000313" key="6">
    <source>
        <dbReference type="Proteomes" id="UP000193498"/>
    </source>
</evidence>
<dbReference type="GO" id="GO:0005375">
    <property type="term" value="F:copper ion transmembrane transporter activity"/>
    <property type="evidence" value="ECO:0007669"/>
    <property type="project" value="UniProtKB-UniRule"/>
</dbReference>
<protein>
    <recommendedName>
        <fullName evidence="4">Copper transport protein</fullName>
    </recommendedName>
</protein>
<evidence type="ECO:0000256" key="1">
    <source>
        <dbReference type="ARBA" id="ARBA00022692"/>
    </source>
</evidence>
<dbReference type="Pfam" id="PF04145">
    <property type="entry name" value="Ctr"/>
    <property type="match status" value="2"/>
</dbReference>
<evidence type="ECO:0000256" key="3">
    <source>
        <dbReference type="ARBA" id="ARBA00023136"/>
    </source>
</evidence>
<dbReference type="OrthoDB" id="161814at2759"/>
<dbReference type="Proteomes" id="UP000193498">
    <property type="component" value="Unassembled WGS sequence"/>
</dbReference>
<evidence type="ECO:0000256" key="2">
    <source>
        <dbReference type="ARBA" id="ARBA00022989"/>
    </source>
</evidence>
<reference evidence="5 6" key="1">
    <citation type="submission" date="2016-07" db="EMBL/GenBank/DDBJ databases">
        <title>Pervasive Adenine N6-methylation of Active Genes in Fungi.</title>
        <authorList>
            <consortium name="DOE Joint Genome Institute"/>
            <person name="Mondo S.J."/>
            <person name="Dannebaum R.O."/>
            <person name="Kuo R.C."/>
            <person name="Labutti K."/>
            <person name="Haridas S."/>
            <person name="Kuo A."/>
            <person name="Salamov A."/>
            <person name="Ahrendt S.R."/>
            <person name="Lipzen A."/>
            <person name="Sullivan W."/>
            <person name="Andreopoulos W.B."/>
            <person name="Clum A."/>
            <person name="Lindquist E."/>
            <person name="Daum C."/>
            <person name="Ramamoorthy G.K."/>
            <person name="Gryganskyi A."/>
            <person name="Culley D."/>
            <person name="Magnuson J.K."/>
            <person name="James T.Y."/>
            <person name="O'Malley M.A."/>
            <person name="Stajich J.E."/>
            <person name="Spatafora J.W."/>
            <person name="Visel A."/>
            <person name="Grigoriev I.V."/>
        </authorList>
    </citation>
    <scope>NUCLEOTIDE SEQUENCE [LARGE SCALE GENOMIC DNA]</scope>
    <source>
        <strain evidence="5 6">CBS 931.73</strain>
    </source>
</reference>
<feature type="transmembrane region" description="Helical" evidence="4">
    <location>
        <begin position="97"/>
        <end position="114"/>
    </location>
</feature>
<dbReference type="InParanoid" id="A0A1Y1YMR4"/>
<evidence type="ECO:0000313" key="5">
    <source>
        <dbReference type="EMBL" id="ORX99320.1"/>
    </source>
</evidence>
<dbReference type="PANTHER" id="PTHR12483">
    <property type="entry name" value="SOLUTE CARRIER FAMILY 31 COPPER TRANSPORTERS"/>
    <property type="match status" value="1"/>
</dbReference>
<keyword evidence="6" id="KW-1185">Reference proteome</keyword>
<keyword evidence="4" id="KW-0186">Copper</keyword>
<keyword evidence="4" id="KW-0813">Transport</keyword>
<dbReference type="InterPro" id="IPR007274">
    <property type="entry name" value="Cop_transporter"/>
</dbReference>
<gene>
    <name evidence="5" type="ORF">K493DRAFT_212773</name>
</gene>
<name>A0A1Y1YMR4_9FUNG</name>
<organism evidence="5 6">
    <name type="scientific">Basidiobolus meristosporus CBS 931.73</name>
    <dbReference type="NCBI Taxonomy" id="1314790"/>
    <lineage>
        <taxon>Eukaryota</taxon>
        <taxon>Fungi</taxon>
        <taxon>Fungi incertae sedis</taxon>
        <taxon>Zoopagomycota</taxon>
        <taxon>Entomophthoromycotina</taxon>
        <taxon>Basidiobolomycetes</taxon>
        <taxon>Basidiobolales</taxon>
        <taxon>Basidiobolaceae</taxon>
        <taxon>Basidiobolus</taxon>
    </lineage>
</organism>
<feature type="transmembrane region" description="Helical" evidence="4">
    <location>
        <begin position="70"/>
        <end position="91"/>
    </location>
</feature>
<sequence>MVFTMEYNNMCLVFNSWQVRSGGGMAAACIVTFAIAVAYELVRWGIRATDRRIFKNEHVLKDSKRKDDFLILRAILYAIQVLISFFLMLTIMSYNGYIMISLILGAFVGFYLFCRDGIQGL</sequence>
<comment type="subcellular location">
    <subcellularLocation>
        <location evidence="4">Membrane</location>
        <topology evidence="4">Multi-pass membrane protein</topology>
    </subcellularLocation>
</comment>
<proteinExistence type="inferred from homology"/>
<accession>A0A1Y1YMR4</accession>
<keyword evidence="4" id="KW-0406">Ion transport</keyword>
<keyword evidence="3 4" id="KW-0472">Membrane</keyword>
<keyword evidence="2 4" id="KW-1133">Transmembrane helix</keyword>
<comment type="similarity">
    <text evidence="4">Belongs to the copper transporter (Ctr) (TC 1.A.56) family. SLC31A subfamily.</text>
</comment>
<dbReference type="GO" id="GO:0016020">
    <property type="term" value="C:membrane"/>
    <property type="evidence" value="ECO:0007669"/>
    <property type="project" value="UniProtKB-SubCell"/>
</dbReference>
<keyword evidence="4" id="KW-0187">Copper transport</keyword>
<dbReference type="PANTHER" id="PTHR12483:SF115">
    <property type="entry name" value="COPPER TRANSPORT PROTEIN"/>
    <property type="match status" value="1"/>
</dbReference>
<dbReference type="EMBL" id="MCFE01000099">
    <property type="protein sequence ID" value="ORX99320.1"/>
    <property type="molecule type" value="Genomic_DNA"/>
</dbReference>
<evidence type="ECO:0000256" key="4">
    <source>
        <dbReference type="RuleBase" id="RU367022"/>
    </source>
</evidence>